<reference evidence="7" key="2">
    <citation type="submission" date="2021-04" db="EMBL/GenBank/DDBJ databases">
        <authorList>
            <person name="Gilroy R."/>
        </authorList>
    </citation>
    <scope>NUCLEOTIDE SEQUENCE</scope>
    <source>
        <strain evidence="7">USAMLcec3-2134</strain>
    </source>
</reference>
<name>A0A9D2MQW0_9FIRM</name>
<dbReference type="InterPro" id="IPR039424">
    <property type="entry name" value="SBP_5"/>
</dbReference>
<dbReference type="Gene3D" id="3.40.190.10">
    <property type="entry name" value="Periplasmic binding protein-like II"/>
    <property type="match status" value="1"/>
</dbReference>
<reference evidence="7" key="1">
    <citation type="journal article" date="2021" name="PeerJ">
        <title>Extensive microbial diversity within the chicken gut microbiome revealed by metagenomics and culture.</title>
        <authorList>
            <person name="Gilroy R."/>
            <person name="Ravi A."/>
            <person name="Getino M."/>
            <person name="Pursley I."/>
            <person name="Horton D.L."/>
            <person name="Alikhan N.F."/>
            <person name="Baker D."/>
            <person name="Gharbi K."/>
            <person name="Hall N."/>
            <person name="Watson M."/>
            <person name="Adriaenssens E.M."/>
            <person name="Foster-Nyarko E."/>
            <person name="Jarju S."/>
            <person name="Secka A."/>
            <person name="Antonio M."/>
            <person name="Oren A."/>
            <person name="Chaudhuri R.R."/>
            <person name="La Ragione R."/>
            <person name="Hildebrand F."/>
            <person name="Pallen M.J."/>
        </authorList>
    </citation>
    <scope>NUCLEOTIDE SEQUENCE</scope>
    <source>
        <strain evidence="7">USAMLcec3-2134</strain>
    </source>
</reference>
<gene>
    <name evidence="7" type="ORF">H9763_02480</name>
</gene>
<sequence length="643" mass="71163">MEKKKVLSVLLAGALALSLTACGGQQGVTNNASEAPASEEAAQTQADASAETEQAEESVKPETPSGQLVLGFITDLEGEFYDTAFNNTDTNYSAYDLIHGYATIAYTKEGEFEFDPTVVASHEEVENEDGTKTYTITINDGLTWNDGTPITAKDYVFQMLLESSPEMNQVDGYPCLVGTYYVGYEEFLAGETEAFKGVRLVDDMTFSLTVKAEELPFHYDITYASAMPRPLSVIAPGCDVVDTEDGATITGDFTAELLMETINDPETGYRYNPQLTCGPYNFVSYDTASRQGTFEVNDKYAGDYRGVKPSIQKLIIKTVKAETQINELSAGTVDILAQISGGDDINAGLNLVDEGKAGKNTYFRNGYGKIQFDCSQFPTDSANVRQAIAYCLDRNEFARQYSGGYASIVHAAYGLAQWEYVESKDWIDENLNTYEKDIEAAKELLAADGWNLNAEGGEYQDGDGVRYKDVDGELVPLVIEWANTEGNPVSDLLSTMLPEAMEEAGMQLNATTMDFPTLSSCISHQGDKIYNMYNLATGFASANSPWYYYSTDEQYMTGGYNSNWIVDEDLAGASGALQTIPYEDRDTWLTTWQNYIKVWNEKLPDVPLYSDEYHDFFSTKLKGWEATSIWDWSKAVLDAWVEE</sequence>
<keyword evidence="2" id="KW-0813">Transport</keyword>
<dbReference type="CDD" id="cd00995">
    <property type="entry name" value="PBP2_NikA_DppA_OppA_like"/>
    <property type="match status" value="1"/>
</dbReference>
<dbReference type="PIRSF" id="PIRSF002741">
    <property type="entry name" value="MppA"/>
    <property type="match status" value="1"/>
</dbReference>
<feature type="chain" id="PRO_5038520634" evidence="5">
    <location>
        <begin position="24"/>
        <end position="643"/>
    </location>
</feature>
<protein>
    <submittedName>
        <fullName evidence="7">ABC transporter substrate-binding protein</fullName>
    </submittedName>
</protein>
<dbReference type="PANTHER" id="PTHR30290:SF9">
    <property type="entry name" value="OLIGOPEPTIDE-BINDING PROTEIN APPA"/>
    <property type="match status" value="1"/>
</dbReference>
<feature type="domain" description="Solute-binding protein family 5" evidence="6">
    <location>
        <begin position="123"/>
        <end position="551"/>
    </location>
</feature>
<dbReference type="PROSITE" id="PS51257">
    <property type="entry name" value="PROKAR_LIPOPROTEIN"/>
    <property type="match status" value="1"/>
</dbReference>
<accession>A0A9D2MQW0</accession>
<evidence type="ECO:0000259" key="6">
    <source>
        <dbReference type="Pfam" id="PF00496"/>
    </source>
</evidence>
<evidence type="ECO:0000256" key="3">
    <source>
        <dbReference type="ARBA" id="ARBA00022729"/>
    </source>
</evidence>
<evidence type="ECO:0000313" key="8">
    <source>
        <dbReference type="Proteomes" id="UP000886883"/>
    </source>
</evidence>
<dbReference type="GO" id="GO:1904680">
    <property type="term" value="F:peptide transmembrane transporter activity"/>
    <property type="evidence" value="ECO:0007669"/>
    <property type="project" value="TreeGrafter"/>
</dbReference>
<evidence type="ECO:0000256" key="5">
    <source>
        <dbReference type="SAM" id="SignalP"/>
    </source>
</evidence>
<dbReference type="GO" id="GO:0042597">
    <property type="term" value="C:periplasmic space"/>
    <property type="evidence" value="ECO:0007669"/>
    <property type="project" value="UniProtKB-ARBA"/>
</dbReference>
<comment type="similarity">
    <text evidence="1">Belongs to the bacterial solute-binding protein 5 family.</text>
</comment>
<dbReference type="Proteomes" id="UP000886883">
    <property type="component" value="Unassembled WGS sequence"/>
</dbReference>
<proteinExistence type="inferred from homology"/>
<dbReference type="PANTHER" id="PTHR30290">
    <property type="entry name" value="PERIPLASMIC BINDING COMPONENT OF ABC TRANSPORTER"/>
    <property type="match status" value="1"/>
</dbReference>
<dbReference type="Pfam" id="PF00496">
    <property type="entry name" value="SBP_bac_5"/>
    <property type="match status" value="1"/>
</dbReference>
<keyword evidence="3 5" id="KW-0732">Signal</keyword>
<dbReference type="Gene3D" id="3.10.105.10">
    <property type="entry name" value="Dipeptide-binding Protein, Domain 3"/>
    <property type="match status" value="1"/>
</dbReference>
<evidence type="ECO:0000256" key="1">
    <source>
        <dbReference type="ARBA" id="ARBA00005695"/>
    </source>
</evidence>
<dbReference type="InterPro" id="IPR030678">
    <property type="entry name" value="Peptide/Ni-bd"/>
</dbReference>
<dbReference type="EMBL" id="DWXE01000007">
    <property type="protein sequence ID" value="HJB90315.1"/>
    <property type="molecule type" value="Genomic_DNA"/>
</dbReference>
<dbReference type="AlphaFoldDB" id="A0A9D2MQW0"/>
<dbReference type="InterPro" id="IPR000914">
    <property type="entry name" value="SBP_5_dom"/>
</dbReference>
<evidence type="ECO:0000313" key="7">
    <source>
        <dbReference type="EMBL" id="HJB90315.1"/>
    </source>
</evidence>
<evidence type="ECO:0000256" key="2">
    <source>
        <dbReference type="ARBA" id="ARBA00022448"/>
    </source>
</evidence>
<dbReference type="GO" id="GO:0043190">
    <property type="term" value="C:ATP-binding cassette (ABC) transporter complex"/>
    <property type="evidence" value="ECO:0007669"/>
    <property type="project" value="InterPro"/>
</dbReference>
<feature type="region of interest" description="Disordered" evidence="4">
    <location>
        <begin position="26"/>
        <end position="64"/>
    </location>
</feature>
<feature type="compositionally biased region" description="Low complexity" evidence="4">
    <location>
        <begin position="29"/>
        <end position="46"/>
    </location>
</feature>
<evidence type="ECO:0000256" key="4">
    <source>
        <dbReference type="SAM" id="MobiDB-lite"/>
    </source>
</evidence>
<dbReference type="SUPFAM" id="SSF53850">
    <property type="entry name" value="Periplasmic binding protein-like II"/>
    <property type="match status" value="1"/>
</dbReference>
<comment type="caution">
    <text evidence="7">The sequence shown here is derived from an EMBL/GenBank/DDBJ whole genome shotgun (WGS) entry which is preliminary data.</text>
</comment>
<organism evidence="7 8">
    <name type="scientific">Candidatus Eisenbergiella merdigallinarum</name>
    <dbReference type="NCBI Taxonomy" id="2838552"/>
    <lineage>
        <taxon>Bacteria</taxon>
        <taxon>Bacillati</taxon>
        <taxon>Bacillota</taxon>
        <taxon>Clostridia</taxon>
        <taxon>Lachnospirales</taxon>
        <taxon>Lachnospiraceae</taxon>
        <taxon>Eisenbergiella</taxon>
    </lineage>
</organism>
<feature type="signal peptide" evidence="5">
    <location>
        <begin position="1"/>
        <end position="23"/>
    </location>
</feature>
<dbReference type="GO" id="GO:0015833">
    <property type="term" value="P:peptide transport"/>
    <property type="evidence" value="ECO:0007669"/>
    <property type="project" value="TreeGrafter"/>
</dbReference>